<keyword evidence="7" id="KW-0131">Cell cycle</keyword>
<keyword evidence="7" id="KW-0132">Cell division</keyword>
<feature type="transmembrane region" description="Helical" evidence="7">
    <location>
        <begin position="6"/>
        <end position="28"/>
    </location>
</feature>
<feature type="transmembrane region" description="Helical" evidence="7">
    <location>
        <begin position="54"/>
        <end position="74"/>
    </location>
</feature>
<dbReference type="Proteomes" id="UP000051841">
    <property type="component" value="Unassembled WGS sequence"/>
</dbReference>
<dbReference type="Pfam" id="PF10555">
    <property type="entry name" value="MraY_sig1"/>
    <property type="match status" value="1"/>
</dbReference>
<keyword evidence="5 7" id="KW-1133">Transmembrane helix</keyword>
<reference evidence="10 11" key="1">
    <citation type="journal article" date="2015" name="Genome Announc.">
        <title>Expanding the biotechnology potential of lactobacilli through comparative genomics of 213 strains and associated genera.</title>
        <authorList>
            <person name="Sun Z."/>
            <person name="Harris H.M."/>
            <person name="McCann A."/>
            <person name="Guo C."/>
            <person name="Argimon S."/>
            <person name="Zhang W."/>
            <person name="Yang X."/>
            <person name="Jeffery I.B."/>
            <person name="Cooney J.C."/>
            <person name="Kagawa T.F."/>
            <person name="Liu W."/>
            <person name="Song Y."/>
            <person name="Salvetti E."/>
            <person name="Wrobel A."/>
            <person name="Rasinkangas P."/>
            <person name="Parkhill J."/>
            <person name="Rea M.C."/>
            <person name="O'Sullivan O."/>
            <person name="Ritari J."/>
            <person name="Douillard F.P."/>
            <person name="Paul Ross R."/>
            <person name="Yang R."/>
            <person name="Briner A.E."/>
            <person name="Felis G.E."/>
            <person name="de Vos W.M."/>
            <person name="Barrangou R."/>
            <person name="Klaenhammer T.R."/>
            <person name="Caufield P.W."/>
            <person name="Cui Y."/>
            <person name="Zhang H."/>
            <person name="O'Toole P.W."/>
        </authorList>
    </citation>
    <scope>NUCLEOTIDE SEQUENCE [LARGE SCALE GENOMIC DNA]</scope>
    <source>
        <strain evidence="10 11">DSM 20405</strain>
    </source>
</reference>
<dbReference type="InterPro" id="IPR003524">
    <property type="entry name" value="PNAcMuramoyl-5peptid_Trfase"/>
</dbReference>
<dbReference type="CDD" id="cd06852">
    <property type="entry name" value="GT_MraY"/>
    <property type="match status" value="1"/>
</dbReference>
<evidence type="ECO:0000256" key="6">
    <source>
        <dbReference type="ARBA" id="ARBA00023136"/>
    </source>
</evidence>
<dbReference type="EMBL" id="JQBL01000010">
    <property type="protein sequence ID" value="KRN50325.1"/>
    <property type="molecule type" value="Genomic_DNA"/>
</dbReference>
<comment type="subcellular location">
    <subcellularLocation>
        <location evidence="7">Cell membrane</location>
        <topology evidence="7">Multi-pass membrane protein</topology>
    </subcellularLocation>
    <subcellularLocation>
        <location evidence="1">Membrane</location>
        <topology evidence="1">Multi-pass membrane protein</topology>
    </subcellularLocation>
</comment>
<dbReference type="RefSeq" id="WP_029070208.1">
    <property type="nucleotide sequence ID" value="NZ_JQBL01000010.1"/>
</dbReference>
<dbReference type="PANTHER" id="PTHR22926">
    <property type="entry name" value="PHOSPHO-N-ACETYLMURAMOYL-PENTAPEPTIDE-TRANSFERASE"/>
    <property type="match status" value="1"/>
</dbReference>
<dbReference type="HAMAP" id="MF_00038">
    <property type="entry name" value="MraY"/>
    <property type="match status" value="1"/>
</dbReference>
<proteinExistence type="inferred from homology"/>
<dbReference type="NCBIfam" id="TIGR00445">
    <property type="entry name" value="mraY"/>
    <property type="match status" value="1"/>
</dbReference>
<feature type="binding site" evidence="9">
    <location>
        <position position="172"/>
    </location>
    <ligand>
        <name>Mg(2+)</name>
        <dbReference type="ChEBI" id="CHEBI:18420"/>
    </ligand>
</feature>
<feature type="binding site" evidence="9">
    <location>
        <position position="232"/>
    </location>
    <ligand>
        <name>Mg(2+)</name>
        <dbReference type="ChEBI" id="CHEBI:18420"/>
    </ligand>
</feature>
<comment type="similarity">
    <text evidence="2 7">Belongs to the glycosyltransferase 4 family. MraY subfamily.</text>
</comment>
<feature type="transmembrane region" description="Helical" evidence="7">
    <location>
        <begin position="228"/>
        <end position="248"/>
    </location>
</feature>
<feature type="transmembrane region" description="Helical" evidence="7">
    <location>
        <begin position="204"/>
        <end position="221"/>
    </location>
</feature>
<comment type="cofactor">
    <cofactor evidence="7 9">
        <name>Mg(2+)</name>
        <dbReference type="ChEBI" id="CHEBI:18420"/>
    </cofactor>
</comment>
<comment type="function">
    <text evidence="7">Catalyzes the initial step of the lipid cycle reactions in the biosynthesis of the cell wall peptidoglycan: transfers peptidoglycan precursor phospho-MurNAc-pentapeptide from UDP-MurNAc-pentapeptide onto the lipid carrier undecaprenyl phosphate, yielding undecaprenyl-pyrophosphoryl-MurNAc-pentapeptide, known as lipid I.</text>
</comment>
<dbReference type="GO" id="GO:0071555">
    <property type="term" value="P:cell wall organization"/>
    <property type="evidence" value="ECO:0007669"/>
    <property type="project" value="UniProtKB-KW"/>
</dbReference>
<keyword evidence="7 9" id="KW-0460">Magnesium</keyword>
<dbReference type="InterPro" id="IPR018480">
    <property type="entry name" value="PNAcMuramoyl-5peptid_Trfase_CS"/>
</dbReference>
<evidence type="ECO:0000256" key="8">
    <source>
        <dbReference type="NCBIfam" id="TIGR00445"/>
    </source>
</evidence>
<feature type="transmembrane region" description="Helical" evidence="7">
    <location>
        <begin position="80"/>
        <end position="104"/>
    </location>
</feature>
<evidence type="ECO:0000256" key="9">
    <source>
        <dbReference type="PIRSR" id="PIRSR600715-1"/>
    </source>
</evidence>
<protein>
    <recommendedName>
        <fullName evidence="7 8">Phospho-N-acetylmuramoyl-pentapeptide-transferase</fullName>
        <ecNumber evidence="7 8">2.7.8.13</ecNumber>
    </recommendedName>
    <alternativeName>
        <fullName evidence="7">UDP-MurNAc-pentapeptide phosphotransferase</fullName>
    </alternativeName>
</protein>
<name>A0A0R2HJ15_9FIRM</name>
<dbReference type="UniPathway" id="UPA00219"/>
<feature type="transmembrane region" description="Helical" evidence="7">
    <location>
        <begin position="180"/>
        <end position="198"/>
    </location>
</feature>
<dbReference type="GO" id="GO:0046872">
    <property type="term" value="F:metal ion binding"/>
    <property type="evidence" value="ECO:0007669"/>
    <property type="project" value="UniProtKB-KW"/>
</dbReference>
<dbReference type="GO" id="GO:0005886">
    <property type="term" value="C:plasma membrane"/>
    <property type="evidence" value="ECO:0007669"/>
    <property type="project" value="UniProtKB-SubCell"/>
</dbReference>
<keyword evidence="7" id="KW-1003">Cell membrane</keyword>
<comment type="pathway">
    <text evidence="7">Cell wall biogenesis; peptidoglycan biosynthesis.</text>
</comment>
<dbReference type="PROSITE" id="PS01347">
    <property type="entry name" value="MRAY_1"/>
    <property type="match status" value="1"/>
</dbReference>
<feature type="transmembrane region" description="Helical" evidence="7">
    <location>
        <begin position="254"/>
        <end position="276"/>
    </location>
</feature>
<organism evidence="10 11">
    <name type="scientific">Kandleria vitulina DSM 20405</name>
    <dbReference type="NCBI Taxonomy" id="1410657"/>
    <lineage>
        <taxon>Bacteria</taxon>
        <taxon>Bacillati</taxon>
        <taxon>Bacillota</taxon>
        <taxon>Erysipelotrichia</taxon>
        <taxon>Erysipelotrichales</taxon>
        <taxon>Coprobacillaceae</taxon>
        <taxon>Kandleria</taxon>
    </lineage>
</organism>
<evidence type="ECO:0000313" key="11">
    <source>
        <dbReference type="Proteomes" id="UP000051841"/>
    </source>
</evidence>
<sequence>MNLIRLVLTFVVALLFVLLTMPQVIPFLHKLKFGQIEREEGLASHKAKQGTPTMGGLVFIIAAIVAVYLCNIEFLKNPYINLLVFALAGFGFIGFVDDYLIVVQKSNKGLRPLHKYLLQSVFAIGFYMLAARTIPEFSHQITIPFTQLNVDLGWLYPVLVYFMFTAESNAVNLSDGLDGLATGLVMIAIVPYIIFALILKNWAIVIFCAAMIGALAGFMHFNYNPAKIFMGDCGSLALGGVLAALSILTKQELLLILIGLVPLCETLSVIIQVISFKTRGKRVFKMAPIHHHFEMCGWSETKVVLVFWLVEALAAIASVLIGVM</sequence>
<evidence type="ECO:0000256" key="7">
    <source>
        <dbReference type="HAMAP-Rule" id="MF_00038"/>
    </source>
</evidence>
<dbReference type="AlphaFoldDB" id="A0A0R2HJ15"/>
<comment type="caution">
    <text evidence="10">The sequence shown here is derived from an EMBL/GenBank/DDBJ whole genome shotgun (WGS) entry which is preliminary data.</text>
</comment>
<dbReference type="PROSITE" id="PS01348">
    <property type="entry name" value="MRAY_2"/>
    <property type="match status" value="1"/>
</dbReference>
<evidence type="ECO:0000256" key="2">
    <source>
        <dbReference type="ARBA" id="ARBA00005583"/>
    </source>
</evidence>
<feature type="transmembrane region" description="Helical" evidence="7">
    <location>
        <begin position="116"/>
        <end position="134"/>
    </location>
</feature>
<comment type="catalytic activity">
    <reaction evidence="7">
        <text>UDP-N-acetyl-alpha-D-muramoyl-L-alanyl-gamma-D-glutamyl-meso-2,6-diaminopimeloyl-D-alanyl-D-alanine + di-trans,octa-cis-undecaprenyl phosphate = di-trans,octa-cis-undecaprenyl diphospho-N-acetyl-alpha-D-muramoyl-L-alanyl-D-glutamyl-meso-2,6-diaminopimeloyl-D-alanyl-D-alanine + UMP</text>
        <dbReference type="Rhea" id="RHEA:28386"/>
        <dbReference type="ChEBI" id="CHEBI:57865"/>
        <dbReference type="ChEBI" id="CHEBI:60392"/>
        <dbReference type="ChEBI" id="CHEBI:61386"/>
        <dbReference type="ChEBI" id="CHEBI:61387"/>
        <dbReference type="EC" id="2.7.8.13"/>
    </reaction>
</comment>
<dbReference type="GO" id="GO:0051301">
    <property type="term" value="P:cell division"/>
    <property type="evidence" value="ECO:0007669"/>
    <property type="project" value="UniProtKB-KW"/>
</dbReference>
<dbReference type="InterPro" id="IPR000715">
    <property type="entry name" value="Glycosyl_transferase_4"/>
</dbReference>
<dbReference type="Pfam" id="PF00953">
    <property type="entry name" value="Glycos_transf_4"/>
    <property type="match status" value="1"/>
</dbReference>
<evidence type="ECO:0000256" key="1">
    <source>
        <dbReference type="ARBA" id="ARBA00004141"/>
    </source>
</evidence>
<dbReference type="GO" id="GO:0009252">
    <property type="term" value="P:peptidoglycan biosynthetic process"/>
    <property type="evidence" value="ECO:0007669"/>
    <property type="project" value="UniProtKB-UniRule"/>
</dbReference>
<dbReference type="GO" id="GO:0008963">
    <property type="term" value="F:phospho-N-acetylmuramoyl-pentapeptide-transferase activity"/>
    <property type="evidence" value="ECO:0007669"/>
    <property type="project" value="UniProtKB-UniRule"/>
</dbReference>
<dbReference type="PANTHER" id="PTHR22926:SF5">
    <property type="entry name" value="PHOSPHO-N-ACETYLMURAMOYL-PENTAPEPTIDE-TRANSFERASE HOMOLOG"/>
    <property type="match status" value="1"/>
</dbReference>
<dbReference type="PATRIC" id="fig|1410657.5.peg.196"/>
<accession>A0A0R2HJ15</accession>
<dbReference type="GO" id="GO:0051992">
    <property type="term" value="F:UDP-N-acetylmuramoyl-L-alanyl-D-glutamyl-meso-2,6-diaminopimelyl-D-alanyl-D-alanine:undecaprenyl-phosphate transferase activity"/>
    <property type="evidence" value="ECO:0007669"/>
    <property type="project" value="RHEA"/>
</dbReference>
<feature type="transmembrane region" description="Helical" evidence="7">
    <location>
        <begin position="154"/>
        <end position="173"/>
    </location>
</feature>
<keyword evidence="7" id="KW-0573">Peptidoglycan synthesis</keyword>
<keyword evidence="4 7" id="KW-0812">Transmembrane</keyword>
<keyword evidence="7" id="KW-0133">Cell shape</keyword>
<gene>
    <name evidence="7" type="primary">mraY</name>
    <name evidence="10" type="ORF">IV49_GL000193</name>
</gene>
<keyword evidence="7 9" id="KW-0479">Metal-binding</keyword>
<evidence type="ECO:0000256" key="5">
    <source>
        <dbReference type="ARBA" id="ARBA00022989"/>
    </source>
</evidence>
<feature type="transmembrane region" description="Helical" evidence="7">
    <location>
        <begin position="303"/>
        <end position="323"/>
    </location>
</feature>
<dbReference type="EC" id="2.7.8.13" evidence="7 8"/>
<evidence type="ECO:0000313" key="10">
    <source>
        <dbReference type="EMBL" id="KRN50325.1"/>
    </source>
</evidence>
<evidence type="ECO:0000256" key="4">
    <source>
        <dbReference type="ARBA" id="ARBA00022692"/>
    </source>
</evidence>
<keyword evidence="6 7" id="KW-0472">Membrane</keyword>
<evidence type="ECO:0000256" key="3">
    <source>
        <dbReference type="ARBA" id="ARBA00022679"/>
    </source>
</evidence>
<dbReference type="GO" id="GO:0008360">
    <property type="term" value="P:regulation of cell shape"/>
    <property type="evidence" value="ECO:0007669"/>
    <property type="project" value="UniProtKB-KW"/>
</dbReference>
<keyword evidence="7" id="KW-0961">Cell wall biogenesis/degradation</keyword>
<keyword evidence="11" id="KW-1185">Reference proteome</keyword>
<keyword evidence="3 7" id="KW-0808">Transferase</keyword>